<evidence type="ECO:0000313" key="1">
    <source>
        <dbReference type="EMBL" id="MBH8565255.1"/>
    </source>
</evidence>
<name>A0A8J7LAV2_9NOST</name>
<dbReference type="Proteomes" id="UP000632766">
    <property type="component" value="Unassembled WGS sequence"/>
</dbReference>
<sequence>MFSRSELEVLTLQELRALCQRYGLPPTGNPGYKVSYITTLMAFPILALQQFQDGRGIRRPSFQSLQNMGVALDEMNFLSDEQIALVRISLEGRKMKIPDRYEQERFLNIYKAKLSLEQAITFLNS</sequence>
<keyword evidence="2" id="KW-1185">Reference proteome</keyword>
<evidence type="ECO:0000313" key="2">
    <source>
        <dbReference type="Proteomes" id="UP000632766"/>
    </source>
</evidence>
<proteinExistence type="predicted"/>
<comment type="caution">
    <text evidence="1">The sequence shown here is derived from an EMBL/GenBank/DDBJ whole genome shotgun (WGS) entry which is preliminary data.</text>
</comment>
<reference evidence="1 2" key="1">
    <citation type="journal article" date="2021" name="Int. J. Syst. Evol. Microbiol.">
        <title>Amazonocrinis nigriterrae gen. nov., sp. nov., Atlanticothrix silvestris gen. nov., sp. nov. and Dendronalium phyllosphericum gen. nov., sp. nov., nostocacean cyanobacteria from Brazilian environments.</title>
        <authorList>
            <person name="Alvarenga D.O."/>
            <person name="Andreote A.P.D."/>
            <person name="Branco L.H.Z."/>
            <person name="Delbaje E."/>
            <person name="Cruz R.B."/>
            <person name="Varani A.M."/>
            <person name="Fiore M.F."/>
        </authorList>
    </citation>
    <scope>NUCLEOTIDE SEQUENCE [LARGE SCALE GENOMIC DNA]</scope>
    <source>
        <strain evidence="1 2">CENA67</strain>
    </source>
</reference>
<accession>A0A8J7LAV2</accession>
<dbReference type="AlphaFoldDB" id="A0A8J7LAV2"/>
<protein>
    <submittedName>
        <fullName evidence="1">Uncharacterized protein</fullName>
    </submittedName>
</protein>
<dbReference type="RefSeq" id="WP_198127060.1">
    <property type="nucleotide sequence ID" value="NZ_JAECZC010000058.1"/>
</dbReference>
<dbReference type="EMBL" id="JAECZC010000058">
    <property type="protein sequence ID" value="MBH8565255.1"/>
    <property type="molecule type" value="Genomic_DNA"/>
</dbReference>
<organism evidence="1 2">
    <name type="scientific">Amazonocrinis nigriterrae CENA67</name>
    <dbReference type="NCBI Taxonomy" id="2794033"/>
    <lineage>
        <taxon>Bacteria</taxon>
        <taxon>Bacillati</taxon>
        <taxon>Cyanobacteriota</taxon>
        <taxon>Cyanophyceae</taxon>
        <taxon>Nostocales</taxon>
        <taxon>Nostocaceae</taxon>
        <taxon>Amazonocrinis</taxon>
        <taxon>Amazonocrinis nigriterrae</taxon>
    </lineage>
</organism>
<gene>
    <name evidence="1" type="ORF">I8748_24250</name>
</gene>